<dbReference type="OrthoDB" id="115478at2"/>
<evidence type="ECO:0000256" key="6">
    <source>
        <dbReference type="SAM" id="Phobius"/>
    </source>
</evidence>
<reference evidence="8" key="2">
    <citation type="submission" date="2016-04" db="EMBL/GenBank/DDBJ databases">
        <title>First Complete Genome Sequence of a Subdivision 6 Acidobacterium.</title>
        <authorList>
            <person name="Huang S."/>
            <person name="Vieira S."/>
            <person name="Bunk B."/>
            <person name="Riedel T."/>
            <person name="Sproeer C."/>
            <person name="Overmann J."/>
        </authorList>
    </citation>
    <scope>NUCLEOTIDE SEQUENCE [LARGE SCALE GENOMIC DNA]</scope>
    <source>
        <strain evidence="8">DSM 100886 HEG_-6_39</strain>
    </source>
</reference>
<protein>
    <recommendedName>
        <fullName evidence="9">Flippase-like domain-containing protein</fullName>
    </recommendedName>
</protein>
<dbReference type="RefSeq" id="WP_110172582.1">
    <property type="nucleotide sequence ID" value="NZ_CP015136.1"/>
</dbReference>
<evidence type="ECO:0000256" key="1">
    <source>
        <dbReference type="ARBA" id="ARBA00004651"/>
    </source>
</evidence>
<organism evidence="7 8">
    <name type="scientific">Luteitalea pratensis</name>
    <dbReference type="NCBI Taxonomy" id="1855912"/>
    <lineage>
        <taxon>Bacteria</taxon>
        <taxon>Pseudomonadati</taxon>
        <taxon>Acidobacteriota</taxon>
        <taxon>Vicinamibacteria</taxon>
        <taxon>Vicinamibacterales</taxon>
        <taxon>Vicinamibacteraceae</taxon>
        <taxon>Luteitalea</taxon>
    </lineage>
</organism>
<feature type="transmembrane region" description="Helical" evidence="6">
    <location>
        <begin position="221"/>
        <end position="243"/>
    </location>
</feature>
<feature type="transmembrane region" description="Helical" evidence="6">
    <location>
        <begin position="156"/>
        <end position="176"/>
    </location>
</feature>
<proteinExistence type="predicted"/>
<keyword evidence="8" id="KW-1185">Reference proteome</keyword>
<keyword evidence="4 6" id="KW-1133">Transmembrane helix</keyword>
<dbReference type="PANTHER" id="PTHR39087">
    <property type="entry name" value="UPF0104 MEMBRANE PROTEIN MJ1595"/>
    <property type="match status" value="1"/>
</dbReference>
<dbReference type="EMBL" id="CP015136">
    <property type="protein sequence ID" value="AMY10992.1"/>
    <property type="molecule type" value="Genomic_DNA"/>
</dbReference>
<evidence type="ECO:0000256" key="5">
    <source>
        <dbReference type="ARBA" id="ARBA00023136"/>
    </source>
</evidence>
<dbReference type="NCBIfam" id="TIGR00374">
    <property type="entry name" value="flippase-like domain"/>
    <property type="match status" value="1"/>
</dbReference>
<feature type="transmembrane region" description="Helical" evidence="6">
    <location>
        <begin position="297"/>
        <end position="319"/>
    </location>
</feature>
<feature type="transmembrane region" description="Helical" evidence="6">
    <location>
        <begin position="255"/>
        <end position="277"/>
    </location>
</feature>
<name>A0A143PQV0_LUTPR</name>
<accession>A0A143PQV0</accession>
<dbReference type="GO" id="GO:0005886">
    <property type="term" value="C:plasma membrane"/>
    <property type="evidence" value="ECO:0007669"/>
    <property type="project" value="UniProtKB-SubCell"/>
</dbReference>
<dbReference type="Proteomes" id="UP000076079">
    <property type="component" value="Chromosome"/>
</dbReference>
<evidence type="ECO:0000313" key="7">
    <source>
        <dbReference type="EMBL" id="AMY10992.1"/>
    </source>
</evidence>
<sequence>MTGYLKHLSILLVTVALIALFLRQADLSAVGRELAHAHPGGVLIALLASAATFISRTFRWQYLLLPAGRVPFWPAFRATIIGFGANAMLPGRVGEVVRPYMLARNTGLDPTATFATIVLERALDIITLLLLFALSVALLDTRFAVSDGQMLRAVQFGGLVAAGAALTGLAVAFVFAGHAERVTALTERLTRRLPQRFGRLAIKVVAAFGRGFAVLRSPAALGLAFAWSVAVWLSIALTTWAMARAFELSLPFPGTFTVMMFMAVGVSVPTPGAVGAFHESVRLALTSLYAADNDRAVAYAVALHALSFIPVSLATLVLVAREGLTLRRIEDITRTGGPPGTASLEGSETG</sequence>
<gene>
    <name evidence="7" type="ORF">LuPra_04236</name>
</gene>
<evidence type="ECO:0000256" key="3">
    <source>
        <dbReference type="ARBA" id="ARBA00022692"/>
    </source>
</evidence>
<feature type="transmembrane region" description="Helical" evidence="6">
    <location>
        <begin position="35"/>
        <end position="54"/>
    </location>
</feature>
<keyword evidence="3 6" id="KW-0812">Transmembrane</keyword>
<dbReference type="InterPro" id="IPR022791">
    <property type="entry name" value="L-PG_synthase/AglD"/>
</dbReference>
<evidence type="ECO:0000256" key="2">
    <source>
        <dbReference type="ARBA" id="ARBA00022475"/>
    </source>
</evidence>
<feature type="transmembrane region" description="Helical" evidence="6">
    <location>
        <begin position="197"/>
        <end position="215"/>
    </location>
</feature>
<dbReference type="PANTHER" id="PTHR39087:SF2">
    <property type="entry name" value="UPF0104 MEMBRANE PROTEIN MJ1595"/>
    <property type="match status" value="1"/>
</dbReference>
<feature type="transmembrane region" description="Helical" evidence="6">
    <location>
        <begin position="125"/>
        <end position="144"/>
    </location>
</feature>
<evidence type="ECO:0000313" key="8">
    <source>
        <dbReference type="Proteomes" id="UP000076079"/>
    </source>
</evidence>
<dbReference type="AlphaFoldDB" id="A0A143PQV0"/>
<dbReference type="Pfam" id="PF03706">
    <property type="entry name" value="LPG_synthase_TM"/>
    <property type="match status" value="1"/>
</dbReference>
<dbReference type="STRING" id="1855912.LuPra_04236"/>
<evidence type="ECO:0008006" key="9">
    <source>
        <dbReference type="Google" id="ProtNLM"/>
    </source>
</evidence>
<comment type="subcellular location">
    <subcellularLocation>
        <location evidence="1">Cell membrane</location>
        <topology evidence="1">Multi-pass membrane protein</topology>
    </subcellularLocation>
</comment>
<keyword evidence="2" id="KW-1003">Cell membrane</keyword>
<evidence type="ECO:0000256" key="4">
    <source>
        <dbReference type="ARBA" id="ARBA00022989"/>
    </source>
</evidence>
<dbReference type="KEGG" id="abac:LuPra_04236"/>
<keyword evidence="5 6" id="KW-0472">Membrane</keyword>
<reference evidence="7 8" key="1">
    <citation type="journal article" date="2016" name="Genome Announc.">
        <title>First Complete Genome Sequence of a Subdivision 6 Acidobacterium Strain.</title>
        <authorList>
            <person name="Huang S."/>
            <person name="Vieira S."/>
            <person name="Bunk B."/>
            <person name="Riedel T."/>
            <person name="Sproer C."/>
            <person name="Overmann J."/>
        </authorList>
    </citation>
    <scope>NUCLEOTIDE SEQUENCE [LARGE SCALE GENOMIC DNA]</scope>
    <source>
        <strain evidence="8">DSM 100886 HEG_-6_39</strain>
    </source>
</reference>